<dbReference type="AlphaFoldDB" id="A0A195B815"/>
<evidence type="ECO:0000313" key="3">
    <source>
        <dbReference type="Proteomes" id="UP000078540"/>
    </source>
</evidence>
<keyword evidence="3" id="KW-1185">Reference proteome</keyword>
<proteinExistence type="predicted"/>
<dbReference type="STRING" id="520822.A0A195B815"/>
<evidence type="ECO:0000259" key="1">
    <source>
        <dbReference type="Pfam" id="PF21355"/>
    </source>
</evidence>
<dbReference type="InterPro" id="IPR008974">
    <property type="entry name" value="TRAF-like"/>
</dbReference>
<evidence type="ECO:0000313" key="2">
    <source>
        <dbReference type="EMBL" id="KYM80656.1"/>
    </source>
</evidence>
<dbReference type="Pfam" id="PF21355">
    <property type="entry name" value="TRAF-mep_MATH"/>
    <property type="match status" value="1"/>
</dbReference>
<dbReference type="InterPro" id="IPR049342">
    <property type="entry name" value="TRAF1-6_MATH_dom"/>
</dbReference>
<sequence length="410" mass="47399">RTVYVQRDVEYRVLHHITVFSCFAIFCLRWSTIEANVSNNDVTEVQHTICKIATEDVIANARATVTTVFTGACKAKTMDEKFASLEEKLSKEFADIKWLIYSILEQQPNYLKNMRNANLHDGIFDDYLSPRQDEIDKFNNTMQSLSILNGSTNAFTYYWQVRNFNVMLSSWQTGRWIRSSTFYAGRSGYAMYLKITPKYFPDGTVFVAVGLTRGRYDSVLTWPFPYKIRLEVLDHSLRGSREDRRSRIWDPATLCTQDFWGRPTEVADNPECVGLSIPRRRLRNGCVQNYFGCVSPVPSPSPSIQPWVNFLHKKSLEERQIYTAYIYHFCALCKTLHGFQSHHILQIHAHTGSWCAGQVIGRLKQFKSVSITDQPRHDFAFVYFYLKEGRISFFQIHSTLAINCSIALGM</sequence>
<dbReference type="EMBL" id="KQ976558">
    <property type="protein sequence ID" value="KYM80656.1"/>
    <property type="molecule type" value="Genomic_DNA"/>
</dbReference>
<keyword evidence="2" id="KW-0675">Receptor</keyword>
<feature type="non-terminal residue" evidence="2">
    <location>
        <position position="1"/>
    </location>
</feature>
<name>A0A195B815_9HYME</name>
<dbReference type="SUPFAM" id="SSF49599">
    <property type="entry name" value="TRAF domain-like"/>
    <property type="match status" value="1"/>
</dbReference>
<organism evidence="2 3">
    <name type="scientific">Atta colombica</name>
    <dbReference type="NCBI Taxonomy" id="520822"/>
    <lineage>
        <taxon>Eukaryota</taxon>
        <taxon>Metazoa</taxon>
        <taxon>Ecdysozoa</taxon>
        <taxon>Arthropoda</taxon>
        <taxon>Hexapoda</taxon>
        <taxon>Insecta</taxon>
        <taxon>Pterygota</taxon>
        <taxon>Neoptera</taxon>
        <taxon>Endopterygota</taxon>
        <taxon>Hymenoptera</taxon>
        <taxon>Apocrita</taxon>
        <taxon>Aculeata</taxon>
        <taxon>Formicoidea</taxon>
        <taxon>Formicidae</taxon>
        <taxon>Myrmicinae</taxon>
        <taxon>Atta</taxon>
    </lineage>
</organism>
<reference evidence="2 3" key="1">
    <citation type="submission" date="2015-09" db="EMBL/GenBank/DDBJ databases">
        <title>Atta colombica WGS genome.</title>
        <authorList>
            <person name="Nygaard S."/>
            <person name="Hu H."/>
            <person name="Boomsma J."/>
            <person name="Zhang G."/>
        </authorList>
    </citation>
    <scope>NUCLEOTIDE SEQUENCE [LARGE SCALE GENOMIC DNA]</scope>
    <source>
        <strain evidence="2">Treedump-2</strain>
        <tissue evidence="2">Whole body</tissue>
    </source>
</reference>
<feature type="domain" description="TRAF1-6 MATH" evidence="1">
    <location>
        <begin position="177"/>
        <end position="246"/>
    </location>
</feature>
<dbReference type="Gene3D" id="2.60.210.10">
    <property type="entry name" value="Apoptosis, Tumor Necrosis Factor Receptor Associated Protein 2, Chain A"/>
    <property type="match status" value="1"/>
</dbReference>
<gene>
    <name evidence="2" type="ORF">ALC53_08825</name>
</gene>
<dbReference type="Proteomes" id="UP000078540">
    <property type="component" value="Unassembled WGS sequence"/>
</dbReference>
<protein>
    <submittedName>
        <fullName evidence="2">TNF receptor-associated factor 6</fullName>
    </submittedName>
</protein>
<accession>A0A195B815</accession>